<dbReference type="Gene3D" id="1.10.510.10">
    <property type="entry name" value="Transferase(Phosphotransferase) domain 1"/>
    <property type="match status" value="1"/>
</dbReference>
<dbReference type="AlphaFoldDB" id="A0A085ME43"/>
<evidence type="ECO:0000256" key="12">
    <source>
        <dbReference type="RuleBase" id="RU362096"/>
    </source>
</evidence>
<evidence type="ECO:0000256" key="5">
    <source>
        <dbReference type="ARBA" id="ARBA00022840"/>
    </source>
</evidence>
<dbReference type="CDD" id="cd10361">
    <property type="entry name" value="SH2_Fps_family"/>
    <property type="match status" value="1"/>
</dbReference>
<evidence type="ECO:0000256" key="10">
    <source>
        <dbReference type="PROSITE-ProRule" id="PRU00191"/>
    </source>
</evidence>
<dbReference type="GO" id="GO:0012505">
    <property type="term" value="C:endomembrane system"/>
    <property type="evidence" value="ECO:0007669"/>
    <property type="project" value="UniProtKB-SubCell"/>
</dbReference>
<comment type="catalytic activity">
    <reaction evidence="9 12">
        <text>L-tyrosyl-[protein] + ATP = O-phospho-L-tyrosyl-[protein] + ADP + H(+)</text>
        <dbReference type="Rhea" id="RHEA:10596"/>
        <dbReference type="Rhea" id="RHEA-COMP:10136"/>
        <dbReference type="Rhea" id="RHEA-COMP:20101"/>
        <dbReference type="ChEBI" id="CHEBI:15378"/>
        <dbReference type="ChEBI" id="CHEBI:30616"/>
        <dbReference type="ChEBI" id="CHEBI:46858"/>
        <dbReference type="ChEBI" id="CHEBI:61978"/>
        <dbReference type="ChEBI" id="CHEBI:456216"/>
        <dbReference type="EC" id="2.7.10.2"/>
    </reaction>
</comment>
<dbReference type="EMBL" id="KL367483">
    <property type="protein sequence ID" value="KFD71292.1"/>
    <property type="molecule type" value="Genomic_DNA"/>
</dbReference>
<comment type="similarity">
    <text evidence="12">Belongs to the protein kinase superfamily. Tyr protein kinase family.</text>
</comment>
<evidence type="ECO:0000256" key="4">
    <source>
        <dbReference type="ARBA" id="ARBA00022777"/>
    </source>
</evidence>
<keyword evidence="10" id="KW-0727">SH2 domain</keyword>
<dbReference type="GO" id="GO:0048680">
    <property type="term" value="P:positive regulation of axon regeneration"/>
    <property type="evidence" value="ECO:0007669"/>
    <property type="project" value="UniProtKB-ARBA"/>
</dbReference>
<dbReference type="PANTHER" id="PTHR24418">
    <property type="entry name" value="TYROSINE-PROTEIN KINASE"/>
    <property type="match status" value="1"/>
</dbReference>
<dbReference type="FunFam" id="1.10.510.10:FF:001512">
    <property type="entry name" value="Receptor tyrosine-protein kinase erbB-2"/>
    <property type="match status" value="1"/>
</dbReference>
<evidence type="ECO:0000256" key="2">
    <source>
        <dbReference type="ARBA" id="ARBA00022679"/>
    </source>
</evidence>
<dbReference type="Pfam" id="PF07714">
    <property type="entry name" value="PK_Tyr_Ser-Thr"/>
    <property type="match status" value="1"/>
</dbReference>
<gene>
    <name evidence="15" type="ORF">M513_03541</name>
    <name evidence="16" type="ORF">M514_03541</name>
</gene>
<dbReference type="Pfam" id="PF00017">
    <property type="entry name" value="SH2"/>
    <property type="match status" value="1"/>
</dbReference>
<keyword evidence="7 12" id="KW-0829">Tyrosine-protein kinase</keyword>
<reference evidence="15 17" key="1">
    <citation type="journal article" date="2014" name="Nat. Genet.">
        <title>Genome and transcriptome of the porcine whipworm Trichuris suis.</title>
        <authorList>
            <person name="Jex A.R."/>
            <person name="Nejsum P."/>
            <person name="Schwarz E.M."/>
            <person name="Hu L."/>
            <person name="Young N.D."/>
            <person name="Hall R.S."/>
            <person name="Korhonen P.K."/>
            <person name="Liao S."/>
            <person name="Thamsborg S."/>
            <person name="Xia J."/>
            <person name="Xu P."/>
            <person name="Wang S."/>
            <person name="Scheerlinck J.P."/>
            <person name="Hofmann A."/>
            <person name="Sternberg P.W."/>
            <person name="Wang J."/>
            <person name="Gasser R.B."/>
        </authorList>
    </citation>
    <scope>NUCLEOTIDE SEQUENCE [LARGE SCALE GENOMIC DNA]</scope>
    <source>
        <strain evidence="16">DCEP-RM93F</strain>
        <strain evidence="15">DCEP-RM93M</strain>
    </source>
</reference>
<dbReference type="EC" id="2.7.10.2" evidence="12"/>
<keyword evidence="2 12" id="KW-0808">Transferase</keyword>
<evidence type="ECO:0000256" key="9">
    <source>
        <dbReference type="ARBA" id="ARBA00051245"/>
    </source>
</evidence>
<dbReference type="InterPro" id="IPR001245">
    <property type="entry name" value="Ser-Thr/Tyr_kinase_cat_dom"/>
</dbReference>
<keyword evidence="4 12" id="KW-0418">Kinase</keyword>
<dbReference type="InterPro" id="IPR000980">
    <property type="entry name" value="SH2"/>
</dbReference>
<evidence type="ECO:0000256" key="1">
    <source>
        <dbReference type="ARBA" id="ARBA00004308"/>
    </source>
</evidence>
<dbReference type="InterPro" id="IPR050198">
    <property type="entry name" value="Non-receptor_tyrosine_kinases"/>
</dbReference>
<evidence type="ECO:0000313" key="17">
    <source>
        <dbReference type="Proteomes" id="UP000030764"/>
    </source>
</evidence>
<evidence type="ECO:0000256" key="6">
    <source>
        <dbReference type="ARBA" id="ARBA00023136"/>
    </source>
</evidence>
<dbReference type="InterPro" id="IPR017441">
    <property type="entry name" value="Protein_kinase_ATP_BS"/>
</dbReference>
<evidence type="ECO:0000256" key="3">
    <source>
        <dbReference type="ARBA" id="ARBA00022741"/>
    </source>
</evidence>
<dbReference type="PROSITE" id="PS00109">
    <property type="entry name" value="PROTEIN_KINASE_TYR"/>
    <property type="match status" value="1"/>
</dbReference>
<keyword evidence="3 11" id="KW-0547">Nucleotide-binding</keyword>
<evidence type="ECO:0000259" key="14">
    <source>
        <dbReference type="PROSITE" id="PS50011"/>
    </source>
</evidence>
<sequence length="423" mass="48336">MTTPTPIASESRHGNLIKDALARDPIFSEFYFYGLLPREDVELMLLHDGEFLVRQTKKICLEASGAVISVRWKGEVVHIVILKHPMGFSLEDKVFPTVRDLVSFYQAKQFPVTKESGALLKTAIHRADWVLHESQIMLIEKLGEGQFGEVWKAELTKDNGRKEVVAVKTLKAGEVPKAEQKSFFDECRRQRQLRHQHLVNFKGVSLETTIMLVMELCDTTLLKYLKKYESVMTLREHVKLMVHASRGMVYLASEKCIHRDLAARNCLIRHGRLKIADLGMARTGDIYKMHQGRQKPLPVKWTPPDTLMSRNYTEKSDVWSFGVLMWEILTNGESPYAELALNATKSFVIELITFLRQGKRLTPPPNTPDELKSLMMKCWEADPEKRPRFVEIARRLDDIYVAISDKGGMLTMFTRVSTAGTGT</sequence>
<dbReference type="SUPFAM" id="SSF55550">
    <property type="entry name" value="SH2 domain"/>
    <property type="match status" value="1"/>
</dbReference>
<dbReference type="GO" id="GO:0004715">
    <property type="term" value="F:non-membrane spanning protein tyrosine kinase activity"/>
    <property type="evidence" value="ECO:0007669"/>
    <property type="project" value="UniProtKB-EC"/>
</dbReference>
<dbReference type="InterPro" id="IPR011009">
    <property type="entry name" value="Kinase-like_dom_sf"/>
</dbReference>
<dbReference type="InterPro" id="IPR035849">
    <property type="entry name" value="Fes/Fps/Fer_SH2"/>
</dbReference>
<dbReference type="SMART" id="SM00219">
    <property type="entry name" value="TyrKc"/>
    <property type="match status" value="1"/>
</dbReference>
<evidence type="ECO:0000256" key="8">
    <source>
        <dbReference type="ARBA" id="ARBA00051243"/>
    </source>
</evidence>
<evidence type="ECO:0000313" key="15">
    <source>
        <dbReference type="EMBL" id="KFD55489.1"/>
    </source>
</evidence>
<protein>
    <recommendedName>
        <fullName evidence="12">Tyrosine-protein kinase</fullName>
        <ecNumber evidence="12">2.7.10.2</ecNumber>
    </recommendedName>
</protein>
<dbReference type="InterPro" id="IPR000719">
    <property type="entry name" value="Prot_kinase_dom"/>
</dbReference>
<dbReference type="PROSITE" id="PS00107">
    <property type="entry name" value="PROTEIN_KINASE_ATP"/>
    <property type="match status" value="1"/>
</dbReference>
<dbReference type="PROSITE" id="PS50001">
    <property type="entry name" value="SH2"/>
    <property type="match status" value="1"/>
</dbReference>
<feature type="domain" description="Protein kinase" evidence="14">
    <location>
        <begin position="136"/>
        <end position="401"/>
    </location>
</feature>
<dbReference type="Proteomes" id="UP000030764">
    <property type="component" value="Unassembled WGS sequence"/>
</dbReference>
<dbReference type="PROSITE" id="PS50011">
    <property type="entry name" value="PROTEIN_KINASE_DOM"/>
    <property type="match status" value="1"/>
</dbReference>
<name>A0A085ME43_9BILA</name>
<evidence type="ECO:0000313" key="16">
    <source>
        <dbReference type="EMBL" id="KFD71292.1"/>
    </source>
</evidence>
<dbReference type="Gene3D" id="3.30.505.10">
    <property type="entry name" value="SH2 domain"/>
    <property type="match status" value="1"/>
</dbReference>
<keyword evidence="6" id="KW-0472">Membrane</keyword>
<feature type="domain" description="SH2" evidence="13">
    <location>
        <begin position="31"/>
        <end position="124"/>
    </location>
</feature>
<comment type="subcellular location">
    <subcellularLocation>
        <location evidence="1">Endomembrane system</location>
    </subcellularLocation>
</comment>
<dbReference type="PRINTS" id="PR00109">
    <property type="entry name" value="TYRKINASE"/>
</dbReference>
<dbReference type="InterPro" id="IPR020635">
    <property type="entry name" value="Tyr_kinase_cat_dom"/>
</dbReference>
<dbReference type="EMBL" id="KL363199">
    <property type="protein sequence ID" value="KFD55489.1"/>
    <property type="molecule type" value="Genomic_DNA"/>
</dbReference>
<dbReference type="SUPFAM" id="SSF56112">
    <property type="entry name" value="Protein kinase-like (PK-like)"/>
    <property type="match status" value="1"/>
</dbReference>
<dbReference type="CDD" id="cd00192">
    <property type="entry name" value="PTKc"/>
    <property type="match status" value="1"/>
</dbReference>
<comment type="catalytic activity">
    <reaction evidence="8">
        <text>L-tyrosyl-[protein] + ATP = O-phospho-L-tyrosyl-[protein] + ADP + H(+)</text>
        <dbReference type="Rhea" id="RHEA:10596"/>
        <dbReference type="Rhea" id="RHEA-COMP:10136"/>
        <dbReference type="Rhea" id="RHEA-COMP:20101"/>
        <dbReference type="ChEBI" id="CHEBI:15378"/>
        <dbReference type="ChEBI" id="CHEBI:30616"/>
        <dbReference type="ChEBI" id="CHEBI:46858"/>
        <dbReference type="ChEBI" id="CHEBI:61978"/>
        <dbReference type="ChEBI" id="CHEBI:456216"/>
        <dbReference type="EC" id="2.7.10.1"/>
    </reaction>
</comment>
<dbReference type="InterPro" id="IPR036860">
    <property type="entry name" value="SH2_dom_sf"/>
</dbReference>
<evidence type="ECO:0000259" key="13">
    <source>
        <dbReference type="PROSITE" id="PS50001"/>
    </source>
</evidence>
<organism evidence="15 17">
    <name type="scientific">Trichuris suis</name>
    <name type="common">pig whipworm</name>
    <dbReference type="NCBI Taxonomy" id="68888"/>
    <lineage>
        <taxon>Eukaryota</taxon>
        <taxon>Metazoa</taxon>
        <taxon>Ecdysozoa</taxon>
        <taxon>Nematoda</taxon>
        <taxon>Enoplea</taxon>
        <taxon>Dorylaimia</taxon>
        <taxon>Trichinellida</taxon>
        <taxon>Trichuridae</taxon>
        <taxon>Trichuris</taxon>
    </lineage>
</organism>
<keyword evidence="17" id="KW-1185">Reference proteome</keyword>
<accession>A0A085ME43</accession>
<evidence type="ECO:0000256" key="7">
    <source>
        <dbReference type="ARBA" id="ARBA00023137"/>
    </source>
</evidence>
<dbReference type="Proteomes" id="UP000030758">
    <property type="component" value="Unassembled WGS sequence"/>
</dbReference>
<keyword evidence="5 11" id="KW-0067">ATP-binding</keyword>
<dbReference type="GO" id="GO:0004714">
    <property type="term" value="F:transmembrane receptor protein tyrosine kinase activity"/>
    <property type="evidence" value="ECO:0007669"/>
    <property type="project" value="UniProtKB-EC"/>
</dbReference>
<evidence type="ECO:0000256" key="11">
    <source>
        <dbReference type="PROSITE-ProRule" id="PRU10141"/>
    </source>
</evidence>
<feature type="binding site" evidence="11">
    <location>
        <position position="168"/>
    </location>
    <ligand>
        <name>ATP</name>
        <dbReference type="ChEBI" id="CHEBI:30616"/>
    </ligand>
</feature>
<dbReference type="SMART" id="SM00252">
    <property type="entry name" value="SH2"/>
    <property type="match status" value="1"/>
</dbReference>
<dbReference type="GO" id="GO:0005524">
    <property type="term" value="F:ATP binding"/>
    <property type="evidence" value="ECO:0007669"/>
    <property type="project" value="UniProtKB-UniRule"/>
</dbReference>
<proteinExistence type="inferred from homology"/>
<dbReference type="InterPro" id="IPR008266">
    <property type="entry name" value="Tyr_kinase_AS"/>
</dbReference>
<dbReference type="GO" id="GO:0061564">
    <property type="term" value="P:axon development"/>
    <property type="evidence" value="ECO:0007669"/>
    <property type="project" value="UniProtKB-ARBA"/>
</dbReference>